<dbReference type="PANTHER" id="PTHR37013">
    <property type="entry name" value="INTEGRAL MEMBRANE PROTEIN (AFU_ORTHOLOGUE AFUA_1G05950)-RELATED"/>
    <property type="match status" value="1"/>
</dbReference>
<organism evidence="4 5">
    <name type="scientific">Podospora didyma</name>
    <dbReference type="NCBI Taxonomy" id="330526"/>
    <lineage>
        <taxon>Eukaryota</taxon>
        <taxon>Fungi</taxon>
        <taxon>Dikarya</taxon>
        <taxon>Ascomycota</taxon>
        <taxon>Pezizomycotina</taxon>
        <taxon>Sordariomycetes</taxon>
        <taxon>Sordariomycetidae</taxon>
        <taxon>Sordariales</taxon>
        <taxon>Podosporaceae</taxon>
        <taxon>Podospora</taxon>
    </lineage>
</organism>
<protein>
    <recommendedName>
        <fullName evidence="3">DUF7703 domain-containing protein</fullName>
    </recommendedName>
</protein>
<name>A0AAE0U482_9PEZI</name>
<dbReference type="InterPro" id="IPR056120">
    <property type="entry name" value="DUF7703"/>
</dbReference>
<comment type="caution">
    <text evidence="4">The sequence shown here is derived from an EMBL/GenBank/DDBJ whole genome shotgun (WGS) entry which is preliminary data.</text>
</comment>
<gene>
    <name evidence="4" type="ORF">B0H63DRAFT_428568</name>
</gene>
<feature type="transmembrane region" description="Helical" evidence="2">
    <location>
        <begin position="124"/>
        <end position="148"/>
    </location>
</feature>
<feature type="transmembrane region" description="Helical" evidence="2">
    <location>
        <begin position="20"/>
        <end position="43"/>
    </location>
</feature>
<evidence type="ECO:0000256" key="2">
    <source>
        <dbReference type="SAM" id="Phobius"/>
    </source>
</evidence>
<feature type="domain" description="DUF7703" evidence="3">
    <location>
        <begin position="23"/>
        <end position="263"/>
    </location>
</feature>
<keyword evidence="2" id="KW-0472">Membrane</keyword>
<dbReference type="Proteomes" id="UP001285441">
    <property type="component" value="Unassembled WGS sequence"/>
</dbReference>
<proteinExistence type="predicted"/>
<dbReference type="AlphaFoldDB" id="A0AAE0U482"/>
<evidence type="ECO:0000313" key="5">
    <source>
        <dbReference type="Proteomes" id="UP001285441"/>
    </source>
</evidence>
<feature type="compositionally biased region" description="Polar residues" evidence="1">
    <location>
        <begin position="387"/>
        <end position="399"/>
    </location>
</feature>
<accession>A0AAE0U482</accession>
<keyword evidence="5" id="KW-1185">Reference proteome</keyword>
<keyword evidence="2" id="KW-0812">Transmembrane</keyword>
<sequence>MAGDSSSHLADSGIEAGTEHGVTLIVILVFLSISFYNVVELTLIIFTTFKRFSGLYFWSFLISTWGIAVWSMGFLLKYTGVVGHIPNHYLLYMTFIEVGFVCMVTGQGVVLYSRLHIIVRRRRTLQLALGMVIFDAIICHIPIIVVAFGTNSPNPGPFIVPYSVYEKVQVTIFFIQELILSGLYIGETAKMMRVERHTGIGKGGSRKLMKHLVLVNVIIIILDITILGLEFAGYYQLQTAYKGMVYSVKLKMEFSILNRLVEMVGGPSSSSLTNSRGQPNTALRSRAVPHTDKAGIAMDTFEGDEIKKVDGERRIRLPDDDLEEGNMGYSAYVHRGGDLGAGRGSVRVDGRPIITRTTEVVIHHRDDVDDSDSMEADEHGNRVKGLRSTSSSEIQFAKA</sequence>
<feature type="region of interest" description="Disordered" evidence="1">
    <location>
        <begin position="365"/>
        <end position="399"/>
    </location>
</feature>
<dbReference type="EMBL" id="JAULSW010000002">
    <property type="protein sequence ID" value="KAK3390010.1"/>
    <property type="molecule type" value="Genomic_DNA"/>
</dbReference>
<feature type="transmembrane region" description="Helical" evidence="2">
    <location>
        <begin position="55"/>
        <end position="77"/>
    </location>
</feature>
<feature type="transmembrane region" description="Helical" evidence="2">
    <location>
        <begin position="89"/>
        <end position="112"/>
    </location>
</feature>
<dbReference type="PANTHER" id="PTHR37013:SF3">
    <property type="entry name" value="INTEGRAL MEMBRANE PROTEIN (AFU_ORTHOLOGUE AFUA_1G05950)"/>
    <property type="match status" value="1"/>
</dbReference>
<evidence type="ECO:0000313" key="4">
    <source>
        <dbReference type="EMBL" id="KAK3390010.1"/>
    </source>
</evidence>
<evidence type="ECO:0000256" key="1">
    <source>
        <dbReference type="SAM" id="MobiDB-lite"/>
    </source>
</evidence>
<feature type="transmembrane region" description="Helical" evidence="2">
    <location>
        <begin position="212"/>
        <end position="235"/>
    </location>
</feature>
<keyword evidence="2" id="KW-1133">Transmembrane helix</keyword>
<dbReference type="Pfam" id="PF24802">
    <property type="entry name" value="DUF7703"/>
    <property type="match status" value="1"/>
</dbReference>
<reference evidence="4" key="2">
    <citation type="submission" date="2023-06" db="EMBL/GenBank/DDBJ databases">
        <authorList>
            <consortium name="Lawrence Berkeley National Laboratory"/>
            <person name="Haridas S."/>
            <person name="Hensen N."/>
            <person name="Bonometti L."/>
            <person name="Westerberg I."/>
            <person name="Brannstrom I.O."/>
            <person name="Guillou S."/>
            <person name="Cros-Aarteil S."/>
            <person name="Calhoun S."/>
            <person name="Kuo A."/>
            <person name="Mondo S."/>
            <person name="Pangilinan J."/>
            <person name="Riley R."/>
            <person name="LaButti K."/>
            <person name="Andreopoulos B."/>
            <person name="Lipzen A."/>
            <person name="Chen C."/>
            <person name="Yanf M."/>
            <person name="Daum C."/>
            <person name="Ng V."/>
            <person name="Clum A."/>
            <person name="Steindorff A."/>
            <person name="Ohm R."/>
            <person name="Martin F."/>
            <person name="Silar P."/>
            <person name="Natvig D."/>
            <person name="Lalanne C."/>
            <person name="Gautier V."/>
            <person name="Ament-velasquez S.L."/>
            <person name="Kruys A."/>
            <person name="Hutchinson M.I."/>
            <person name="Powell A.J."/>
            <person name="Barry K."/>
            <person name="Miller A.N."/>
            <person name="Grigoriev I.V."/>
            <person name="Debuchy R."/>
            <person name="Gladieux P."/>
            <person name="Thoren M.H."/>
            <person name="Johannesson H."/>
        </authorList>
    </citation>
    <scope>NUCLEOTIDE SEQUENCE</scope>
    <source>
        <strain evidence="4">CBS 232.78</strain>
    </source>
</reference>
<reference evidence="4" key="1">
    <citation type="journal article" date="2023" name="Mol. Phylogenet. Evol.">
        <title>Genome-scale phylogeny and comparative genomics of the fungal order Sordariales.</title>
        <authorList>
            <person name="Hensen N."/>
            <person name="Bonometti L."/>
            <person name="Westerberg I."/>
            <person name="Brannstrom I.O."/>
            <person name="Guillou S."/>
            <person name="Cros-Aarteil S."/>
            <person name="Calhoun S."/>
            <person name="Haridas S."/>
            <person name="Kuo A."/>
            <person name="Mondo S."/>
            <person name="Pangilinan J."/>
            <person name="Riley R."/>
            <person name="LaButti K."/>
            <person name="Andreopoulos B."/>
            <person name="Lipzen A."/>
            <person name="Chen C."/>
            <person name="Yan M."/>
            <person name="Daum C."/>
            <person name="Ng V."/>
            <person name="Clum A."/>
            <person name="Steindorff A."/>
            <person name="Ohm R.A."/>
            <person name="Martin F."/>
            <person name="Silar P."/>
            <person name="Natvig D.O."/>
            <person name="Lalanne C."/>
            <person name="Gautier V."/>
            <person name="Ament-Velasquez S.L."/>
            <person name="Kruys A."/>
            <person name="Hutchinson M.I."/>
            <person name="Powell A.J."/>
            <person name="Barry K."/>
            <person name="Miller A.N."/>
            <person name="Grigoriev I.V."/>
            <person name="Debuchy R."/>
            <person name="Gladieux P."/>
            <person name="Hiltunen Thoren M."/>
            <person name="Johannesson H."/>
        </authorList>
    </citation>
    <scope>NUCLEOTIDE SEQUENCE</scope>
    <source>
        <strain evidence="4">CBS 232.78</strain>
    </source>
</reference>
<evidence type="ECO:0000259" key="3">
    <source>
        <dbReference type="Pfam" id="PF24802"/>
    </source>
</evidence>
<feature type="transmembrane region" description="Helical" evidence="2">
    <location>
        <begin position="168"/>
        <end position="186"/>
    </location>
</feature>